<reference evidence="1" key="1">
    <citation type="submission" date="2015-06" db="EMBL/GenBank/DDBJ databases">
        <authorList>
            <person name="Joergensen T."/>
        </authorList>
    </citation>
    <scope>NUCLEOTIDE SEQUENCE</scope>
    <source>
        <strain evidence="1">RGFK1387</strain>
    </source>
</reference>
<dbReference type="Pfam" id="PF23784">
    <property type="entry name" value="Smaco_capsid"/>
    <property type="match status" value="1"/>
</dbReference>
<evidence type="ECO:0000313" key="1">
    <source>
        <dbReference type="EMBL" id="CRY97151.1"/>
    </source>
</evidence>
<protein>
    <recommendedName>
        <fullName evidence="2">Capsid protein</fullName>
    </recommendedName>
</protein>
<sequence length="381" mass="41889">MTTNYANASYQEVIDLHTESNTISVVGIHTPSTTTPRRMLSGFWKQFRKFKYNGCSFSLVPAARLPADPLQVSYEAGEPTIDPRDMLNPIMFHGCHGDNLGAILNQFYVGANQVATGANGTVMKENTDSLDVSVMSAGENSQFNSPSYAESLYYRALTDNTWKKAHPQAGFRKSGLRPLVHRVVSNVPYGAVAPDVGPGYVQEFSPSAYGDNAEFTEDGARFGTNIGEMGYEASSTDPYAIKGIGMPNSPVSSYDTVSGQFTLRRPITHTPEGFFTNKLENLGWMDTYSIHTKSIVSNSVASADLDKDMFNPLFSDPRVNIPTTVPKLFMGMILMPPAYKTEQYYRLIINHNFSFSGFRGASMLTMEDDLIGDAPATFNLN</sequence>
<evidence type="ECO:0008006" key="2">
    <source>
        <dbReference type="Google" id="ProtNLM"/>
    </source>
</evidence>
<dbReference type="EMBL" id="LN853945">
    <property type="protein sequence ID" value="CRY97151.1"/>
    <property type="molecule type" value="Genomic_DNA"/>
</dbReference>
<organism evidence="1">
    <name type="scientific">uncultured prokaryote</name>
    <dbReference type="NCBI Taxonomy" id="198431"/>
    <lineage>
        <taxon>unclassified sequences</taxon>
        <taxon>environmental samples</taxon>
    </lineage>
</organism>
<name>A0A0H5Q542_9ZZZZ</name>
<dbReference type="AlphaFoldDB" id="A0A0H5Q542"/>
<dbReference type="InterPro" id="IPR057000">
    <property type="entry name" value="Smaco_capsid"/>
</dbReference>
<accession>A0A0H5Q542</accession>
<proteinExistence type="predicted"/>
<reference evidence="1" key="2">
    <citation type="submission" date="2015-07" db="EMBL/GenBank/DDBJ databases">
        <title>Plasmids, circular viruses and viroids from rat gut.</title>
        <authorList>
            <person name="Jorgensen T.J."/>
            <person name="Hansen M.A."/>
            <person name="Xu Z."/>
            <person name="Tabak M.A."/>
            <person name="Sorensen S.J."/>
            <person name="Hansen L.H."/>
        </authorList>
    </citation>
    <scope>NUCLEOTIDE SEQUENCE</scope>
    <source>
        <strain evidence="1">RGFK1387</strain>
    </source>
</reference>